<organism evidence="2 3">
    <name type="scientific">Streptococcus pluranimalium</name>
    <dbReference type="NCBI Taxonomy" id="82348"/>
    <lineage>
        <taxon>Bacteria</taxon>
        <taxon>Bacillati</taxon>
        <taxon>Bacillota</taxon>
        <taxon>Bacilli</taxon>
        <taxon>Lactobacillales</taxon>
        <taxon>Streptococcaceae</taxon>
        <taxon>Streptococcus</taxon>
    </lineage>
</organism>
<feature type="region of interest" description="Disordered" evidence="1">
    <location>
        <begin position="35"/>
        <end position="54"/>
    </location>
</feature>
<evidence type="ECO:0000313" key="3">
    <source>
        <dbReference type="Proteomes" id="UP000255411"/>
    </source>
</evidence>
<reference evidence="2 3" key="1">
    <citation type="submission" date="2017-07" db="EMBL/GenBank/DDBJ databases">
        <title>Streptococcus pluranimalium as cause of bovine abortion.</title>
        <authorList>
            <person name="Rodriguez Campos S."/>
            <person name="Gobeli Brawand S."/>
            <person name="Brodard I."/>
            <person name="Rychener L."/>
            <person name="Perreten V."/>
        </authorList>
    </citation>
    <scope>NUCLEOTIDE SEQUENCE [LARGE SCALE GENOMIC DNA]</scope>
    <source>
        <strain evidence="2 3">14A0014</strain>
    </source>
</reference>
<dbReference type="RefSeq" id="WP_115129856.1">
    <property type="nucleotide sequence ID" value="NZ_CP022601.1"/>
</dbReference>
<feature type="compositionally biased region" description="Basic and acidic residues" evidence="1">
    <location>
        <begin position="35"/>
        <end position="47"/>
    </location>
</feature>
<dbReference type="AlphaFoldDB" id="A0A345VIK2"/>
<dbReference type="PRINTS" id="PR01998">
    <property type="entry name" value="MTP2STAPHYLO"/>
</dbReference>
<dbReference type="EMBL" id="CP022601">
    <property type="protein sequence ID" value="AXJ12554.1"/>
    <property type="molecule type" value="Genomic_DNA"/>
</dbReference>
<dbReference type="InterPro" id="IPR022345">
    <property type="entry name" value="Phage_69_Orf23_MTP"/>
</dbReference>
<dbReference type="Proteomes" id="UP000255411">
    <property type="component" value="Chromosome"/>
</dbReference>
<accession>A0A345VIK2</accession>
<gene>
    <name evidence="2" type="ORF">Sp14A_06250</name>
</gene>
<protein>
    <recommendedName>
        <fullName evidence="4">Phage major tail protein, TP901-1 family</fullName>
    </recommendedName>
</protein>
<evidence type="ECO:0008006" key="4">
    <source>
        <dbReference type="Google" id="ProtNLM"/>
    </source>
</evidence>
<dbReference type="InterPro" id="IPR011855">
    <property type="entry name" value="Phgtail_TP901_1"/>
</dbReference>
<dbReference type="Pfam" id="PF06199">
    <property type="entry name" value="Phage_tail_2"/>
    <property type="match status" value="1"/>
</dbReference>
<name>A0A345VIK2_9STRE</name>
<dbReference type="PRINTS" id="PR01997">
    <property type="entry name" value="MTP2FAMILY"/>
</dbReference>
<dbReference type="NCBIfam" id="TIGR02126">
    <property type="entry name" value="phgtail_TP901_1"/>
    <property type="match status" value="1"/>
</dbReference>
<evidence type="ECO:0000256" key="1">
    <source>
        <dbReference type="SAM" id="MobiDB-lite"/>
    </source>
</evidence>
<proteinExistence type="predicted"/>
<evidence type="ECO:0000313" key="2">
    <source>
        <dbReference type="EMBL" id="AXJ12554.1"/>
    </source>
</evidence>
<sequence length="164" mass="17774">MAIVPENGKDKVLMFRKLGDKKAAAKLALQTEHKWEFERSSDSKPTKDGAINSDGGLETKLAIEAVSSRDDVNKLLKDSVVDGFKLEVWEIDLAGEANGSGKLPAVYAIGSLNTWELPSNVEDLATVSAEMAIDGKPQAGFATVSKEQQEKIMYAFKDVTAIED</sequence>